<dbReference type="Gene3D" id="3.40.50.150">
    <property type="entry name" value="Vaccinia Virus protein VP39"/>
    <property type="match status" value="1"/>
</dbReference>
<evidence type="ECO:0000313" key="3">
    <source>
        <dbReference type="EMBL" id="MFC7136795.1"/>
    </source>
</evidence>
<dbReference type="GO" id="GO:0032259">
    <property type="term" value="P:methylation"/>
    <property type="evidence" value="ECO:0007669"/>
    <property type="project" value="UniProtKB-KW"/>
</dbReference>
<feature type="domain" description="Methyltransferase" evidence="2">
    <location>
        <begin position="58"/>
        <end position="153"/>
    </location>
</feature>
<protein>
    <submittedName>
        <fullName evidence="3">Class I SAM-dependent methyltransferase</fullName>
        <ecNumber evidence="3">2.1.1.222</ecNumber>
        <ecNumber evidence="3">2.1.1.64</ecNumber>
    </submittedName>
</protein>
<dbReference type="EC" id="2.1.1.64" evidence="3"/>
<dbReference type="AlphaFoldDB" id="A0ABD5XUS0"/>
<evidence type="ECO:0000259" key="2">
    <source>
        <dbReference type="Pfam" id="PF13649"/>
    </source>
</evidence>
<dbReference type="Proteomes" id="UP001596368">
    <property type="component" value="Unassembled WGS sequence"/>
</dbReference>
<name>A0ABD5XUS0_9EURY</name>
<comment type="caution">
    <text evidence="3">The sequence shown here is derived from an EMBL/GenBank/DDBJ whole genome shotgun (WGS) entry which is preliminary data.</text>
</comment>
<dbReference type="InterPro" id="IPR041698">
    <property type="entry name" value="Methyltransf_25"/>
</dbReference>
<keyword evidence="3" id="KW-0489">Methyltransferase</keyword>
<dbReference type="GO" id="GO:0061542">
    <property type="term" value="F:3-demethylubiquinol 3-O-methyltransferase activity"/>
    <property type="evidence" value="ECO:0007669"/>
    <property type="project" value="UniProtKB-EC"/>
</dbReference>
<dbReference type="PANTHER" id="PTHR43861">
    <property type="entry name" value="TRANS-ACONITATE 2-METHYLTRANSFERASE-RELATED"/>
    <property type="match status" value="1"/>
</dbReference>
<organism evidence="3 4">
    <name type="scientific">Halobaculum litoreum</name>
    <dbReference type="NCBI Taxonomy" id="3031998"/>
    <lineage>
        <taxon>Archaea</taxon>
        <taxon>Methanobacteriati</taxon>
        <taxon>Methanobacteriota</taxon>
        <taxon>Stenosarchaea group</taxon>
        <taxon>Halobacteria</taxon>
        <taxon>Halobacteriales</taxon>
        <taxon>Haloferacaceae</taxon>
        <taxon>Halobaculum</taxon>
    </lineage>
</organism>
<dbReference type="EC" id="2.1.1.222" evidence="3"/>
<dbReference type="EMBL" id="JBHSZG010000001">
    <property type="protein sequence ID" value="MFC7136795.1"/>
    <property type="molecule type" value="Genomic_DNA"/>
</dbReference>
<dbReference type="Pfam" id="PF13649">
    <property type="entry name" value="Methyltransf_25"/>
    <property type="match status" value="1"/>
</dbReference>
<accession>A0ABD5XUS0</accession>
<dbReference type="InterPro" id="IPR029063">
    <property type="entry name" value="SAM-dependent_MTases_sf"/>
</dbReference>
<sequence length="260" mass="27304">MPTFADACDAVLADPGGDHSLYTTLAPIYERLLVTAEARYDAQVLAVTERVPTSARVVLDAGCGVGRLLPALAERHGAVVGVDDSAELLSIAGDHVAASEGVSLVEADLATPGLELDRRFDAAVSLEYLTAHLHGDDLARGLATLRRHLHDGGTLVVDAVADRRALAEDSPSVFRDERYTAERAVGVVDAGDGTGDLVRIADYRVTDNRTGEGAVAREREPIRTFDAAALTAALRRAGFRAVDVDAGVVEDGALLATARV</sequence>
<dbReference type="Gene3D" id="2.20.130.10">
    <property type="entry name" value="CAC2371-like domains"/>
    <property type="match status" value="1"/>
</dbReference>
<dbReference type="CDD" id="cd02440">
    <property type="entry name" value="AdoMet_MTases"/>
    <property type="match status" value="1"/>
</dbReference>
<dbReference type="GO" id="GO:0102208">
    <property type="term" value="F:2-polyprenyl-6-hydroxyphenol methylase activity"/>
    <property type="evidence" value="ECO:0007669"/>
    <property type="project" value="UniProtKB-EC"/>
</dbReference>
<reference evidence="3 4" key="1">
    <citation type="journal article" date="2019" name="Int. J. Syst. Evol. Microbiol.">
        <title>The Global Catalogue of Microorganisms (GCM) 10K type strain sequencing project: providing services to taxonomists for standard genome sequencing and annotation.</title>
        <authorList>
            <consortium name="The Broad Institute Genomics Platform"/>
            <consortium name="The Broad Institute Genome Sequencing Center for Infectious Disease"/>
            <person name="Wu L."/>
            <person name="Ma J."/>
        </authorList>
    </citation>
    <scope>NUCLEOTIDE SEQUENCE [LARGE SCALE GENOMIC DNA]</scope>
    <source>
        <strain evidence="3 4">DT92</strain>
    </source>
</reference>
<evidence type="ECO:0000256" key="1">
    <source>
        <dbReference type="ARBA" id="ARBA00022679"/>
    </source>
</evidence>
<gene>
    <name evidence="3" type="ORF">ACFQRB_10440</name>
</gene>
<keyword evidence="1 3" id="KW-0808">Transferase</keyword>
<proteinExistence type="predicted"/>
<keyword evidence="4" id="KW-1185">Reference proteome</keyword>
<evidence type="ECO:0000313" key="4">
    <source>
        <dbReference type="Proteomes" id="UP001596368"/>
    </source>
</evidence>
<dbReference type="SUPFAM" id="SSF53335">
    <property type="entry name" value="S-adenosyl-L-methionine-dependent methyltransferases"/>
    <property type="match status" value="1"/>
</dbReference>